<keyword evidence="3" id="KW-1185">Reference proteome</keyword>
<dbReference type="AlphaFoldDB" id="A0A7W2FCF1"/>
<feature type="domain" description="Ice-binding protein C-terminal" evidence="1">
    <location>
        <begin position="53"/>
        <end position="77"/>
    </location>
</feature>
<protein>
    <submittedName>
        <fullName evidence="2">PEP-CTERM sorting domain-containing protein</fullName>
    </submittedName>
</protein>
<accession>A0A7W2FCF1</accession>
<sequence length="79" mass="8209">MANVAIAGSSSNGGLGGGFRYLNSNDVDPLTLNYAWNSWGVPAMAYTATFAAAVPEPETYGMLLAGLALVGMLARRKRA</sequence>
<dbReference type="Pfam" id="PF07589">
    <property type="entry name" value="PEP-CTERM"/>
    <property type="match status" value="1"/>
</dbReference>
<dbReference type="EMBL" id="JACEZU010000009">
    <property type="protein sequence ID" value="MBA5689136.1"/>
    <property type="molecule type" value="Genomic_DNA"/>
</dbReference>
<evidence type="ECO:0000259" key="1">
    <source>
        <dbReference type="Pfam" id="PF07589"/>
    </source>
</evidence>
<dbReference type="InterPro" id="IPR013424">
    <property type="entry name" value="Ice-binding_C"/>
</dbReference>
<evidence type="ECO:0000313" key="2">
    <source>
        <dbReference type="EMBL" id="MBA5689136.1"/>
    </source>
</evidence>
<reference evidence="2 3" key="1">
    <citation type="submission" date="2020-07" db="EMBL/GenBank/DDBJ databases">
        <title>Novel species isolated from subtropical streams in China.</title>
        <authorList>
            <person name="Lu H."/>
        </authorList>
    </citation>
    <scope>NUCLEOTIDE SEQUENCE [LARGE SCALE GENOMIC DNA]</scope>
    <source>
        <strain evidence="2 3">LX47W</strain>
    </source>
</reference>
<name>A0A7W2FCF1_9BURK</name>
<organism evidence="2 3">
    <name type="scientific">Rugamonas apoptosis</name>
    <dbReference type="NCBI Taxonomy" id="2758570"/>
    <lineage>
        <taxon>Bacteria</taxon>
        <taxon>Pseudomonadati</taxon>
        <taxon>Pseudomonadota</taxon>
        <taxon>Betaproteobacteria</taxon>
        <taxon>Burkholderiales</taxon>
        <taxon>Oxalobacteraceae</taxon>
        <taxon>Telluria group</taxon>
        <taxon>Rugamonas</taxon>
    </lineage>
</organism>
<dbReference type="NCBIfam" id="TIGR02595">
    <property type="entry name" value="PEP_CTERM"/>
    <property type="match status" value="1"/>
</dbReference>
<proteinExistence type="predicted"/>
<comment type="caution">
    <text evidence="2">The sequence shown here is derived from an EMBL/GenBank/DDBJ whole genome shotgun (WGS) entry which is preliminary data.</text>
</comment>
<dbReference type="Proteomes" id="UP000573499">
    <property type="component" value="Unassembled WGS sequence"/>
</dbReference>
<evidence type="ECO:0000313" key="3">
    <source>
        <dbReference type="Proteomes" id="UP000573499"/>
    </source>
</evidence>
<gene>
    <name evidence="2" type="ORF">H3H39_19010</name>
</gene>